<protein>
    <submittedName>
        <fullName evidence="8">Prolipoprotein diacylglyceryl transferase</fullName>
    </submittedName>
</protein>
<keyword evidence="8" id="KW-0449">Lipoprotein</keyword>
<reference evidence="8 9" key="1">
    <citation type="submission" date="2019-02" db="EMBL/GenBank/DDBJ databases">
        <title>Deep-cultivation of Planctomycetes and their phenomic and genomic characterization uncovers novel biology.</title>
        <authorList>
            <person name="Wiegand S."/>
            <person name="Jogler M."/>
            <person name="Boedeker C."/>
            <person name="Pinto D."/>
            <person name="Vollmers J."/>
            <person name="Rivas-Marin E."/>
            <person name="Kohn T."/>
            <person name="Peeters S.H."/>
            <person name="Heuer A."/>
            <person name="Rast P."/>
            <person name="Oberbeckmann S."/>
            <person name="Bunk B."/>
            <person name="Jeske O."/>
            <person name="Meyerdierks A."/>
            <person name="Storesund J.E."/>
            <person name="Kallscheuer N."/>
            <person name="Luecker S."/>
            <person name="Lage O.M."/>
            <person name="Pohl T."/>
            <person name="Merkel B.J."/>
            <person name="Hornburger P."/>
            <person name="Mueller R.-W."/>
            <person name="Bruemmer F."/>
            <person name="Labrenz M."/>
            <person name="Spormann A.M."/>
            <person name="Op den Camp H."/>
            <person name="Overmann J."/>
            <person name="Amann R."/>
            <person name="Jetten M.S.M."/>
            <person name="Mascher T."/>
            <person name="Medema M.H."/>
            <person name="Devos D.P."/>
            <person name="Kaster A.-K."/>
            <person name="Ovreas L."/>
            <person name="Rohde M."/>
            <person name="Galperin M.Y."/>
            <person name="Jogler C."/>
        </authorList>
    </citation>
    <scope>NUCLEOTIDE SEQUENCE [LARGE SCALE GENOMIC DNA]</scope>
    <source>
        <strain evidence="8 9">K23_9</strain>
    </source>
</reference>
<gene>
    <name evidence="8" type="ORF">K239x_26020</name>
</gene>
<evidence type="ECO:0000256" key="3">
    <source>
        <dbReference type="ARBA" id="ARBA00022679"/>
    </source>
</evidence>
<dbReference type="GO" id="GO:0042158">
    <property type="term" value="P:lipoprotein biosynthetic process"/>
    <property type="evidence" value="ECO:0007669"/>
    <property type="project" value="InterPro"/>
</dbReference>
<evidence type="ECO:0000256" key="5">
    <source>
        <dbReference type="ARBA" id="ARBA00022989"/>
    </source>
</evidence>
<dbReference type="OrthoDB" id="871140at2"/>
<sequence>MLGSRIAYTLCMIAATVVAGLLLRRRQTGLFLPPLQRWGIAIGGLIGATFAAKIPFILSVDPDTSLLAAWLSDGKTILWGLTGGYIGVELAKWSLLVKKSTGDTFVVPVAIAIAIGRVGCLLFGCCYGVPTDQSWGIAFVTAPDGGDLLRHPTQIYEIVFHLSFALIAWASINRGSIDPTSTNQGGGQSLTKGNWMPIYLISYAAFRFATEYIRPEIRLAAGLTLYQWSAMVIAAGFSALLVARYRSRHATDYHLGS</sequence>
<dbReference type="InterPro" id="IPR001640">
    <property type="entry name" value="Lgt"/>
</dbReference>
<keyword evidence="9" id="KW-1185">Reference proteome</keyword>
<dbReference type="RefSeq" id="WP_145418352.1">
    <property type="nucleotide sequence ID" value="NZ_CP036526.1"/>
</dbReference>
<dbReference type="PANTHER" id="PTHR30589">
    <property type="entry name" value="PROLIPOPROTEIN DIACYLGLYCERYL TRANSFERASE"/>
    <property type="match status" value="1"/>
</dbReference>
<dbReference type="EMBL" id="CP036526">
    <property type="protein sequence ID" value="QDT10645.1"/>
    <property type="molecule type" value="Genomic_DNA"/>
</dbReference>
<keyword evidence="4 7" id="KW-0812">Transmembrane</keyword>
<dbReference type="PANTHER" id="PTHR30589:SF0">
    <property type="entry name" value="PHOSPHATIDYLGLYCEROL--PROLIPOPROTEIN DIACYLGLYCERYL TRANSFERASE"/>
    <property type="match status" value="1"/>
</dbReference>
<feature type="transmembrane region" description="Helical" evidence="7">
    <location>
        <begin position="6"/>
        <end position="23"/>
    </location>
</feature>
<organism evidence="8 9">
    <name type="scientific">Stieleria marina</name>
    <dbReference type="NCBI Taxonomy" id="1930275"/>
    <lineage>
        <taxon>Bacteria</taxon>
        <taxon>Pseudomonadati</taxon>
        <taxon>Planctomycetota</taxon>
        <taxon>Planctomycetia</taxon>
        <taxon>Pirellulales</taxon>
        <taxon>Pirellulaceae</taxon>
        <taxon>Stieleria</taxon>
    </lineage>
</organism>
<keyword evidence="5 7" id="KW-1133">Transmembrane helix</keyword>
<feature type="transmembrane region" description="Helical" evidence="7">
    <location>
        <begin position="225"/>
        <end position="243"/>
    </location>
</feature>
<feature type="transmembrane region" description="Helical" evidence="7">
    <location>
        <begin position="76"/>
        <end position="93"/>
    </location>
</feature>
<feature type="transmembrane region" description="Helical" evidence="7">
    <location>
        <begin position="193"/>
        <end position="213"/>
    </location>
</feature>
<dbReference type="Pfam" id="PF01790">
    <property type="entry name" value="LGT"/>
    <property type="match status" value="1"/>
</dbReference>
<evidence type="ECO:0000256" key="7">
    <source>
        <dbReference type="SAM" id="Phobius"/>
    </source>
</evidence>
<keyword evidence="6 7" id="KW-0472">Membrane</keyword>
<evidence type="ECO:0000256" key="1">
    <source>
        <dbReference type="ARBA" id="ARBA00007150"/>
    </source>
</evidence>
<evidence type="ECO:0000256" key="2">
    <source>
        <dbReference type="ARBA" id="ARBA00022475"/>
    </source>
</evidence>
<evidence type="ECO:0000256" key="4">
    <source>
        <dbReference type="ARBA" id="ARBA00022692"/>
    </source>
</evidence>
<evidence type="ECO:0000256" key="6">
    <source>
        <dbReference type="ARBA" id="ARBA00023136"/>
    </source>
</evidence>
<feature type="transmembrane region" description="Helical" evidence="7">
    <location>
        <begin position="155"/>
        <end position="172"/>
    </location>
</feature>
<name>A0A517NU45_9BACT</name>
<dbReference type="GO" id="GO:0008961">
    <property type="term" value="F:phosphatidylglycerol-prolipoprotein diacylglyceryl transferase activity"/>
    <property type="evidence" value="ECO:0007669"/>
    <property type="project" value="InterPro"/>
</dbReference>
<dbReference type="AlphaFoldDB" id="A0A517NU45"/>
<proteinExistence type="inferred from homology"/>
<keyword evidence="2" id="KW-1003">Cell membrane</keyword>
<evidence type="ECO:0000313" key="9">
    <source>
        <dbReference type="Proteomes" id="UP000319817"/>
    </source>
</evidence>
<comment type="similarity">
    <text evidence="1">Belongs to the Lgt family.</text>
</comment>
<evidence type="ECO:0000313" key="8">
    <source>
        <dbReference type="EMBL" id="QDT10645.1"/>
    </source>
</evidence>
<dbReference type="GO" id="GO:0005886">
    <property type="term" value="C:plasma membrane"/>
    <property type="evidence" value="ECO:0007669"/>
    <property type="project" value="InterPro"/>
</dbReference>
<feature type="transmembrane region" description="Helical" evidence="7">
    <location>
        <begin position="35"/>
        <end position="56"/>
    </location>
</feature>
<feature type="transmembrane region" description="Helical" evidence="7">
    <location>
        <begin position="105"/>
        <end position="130"/>
    </location>
</feature>
<keyword evidence="3 8" id="KW-0808">Transferase</keyword>
<dbReference type="Proteomes" id="UP000319817">
    <property type="component" value="Chromosome"/>
</dbReference>
<accession>A0A517NU45</accession>